<dbReference type="PANTHER" id="PTHR43459">
    <property type="entry name" value="ENOYL-COA HYDRATASE"/>
    <property type="match status" value="1"/>
</dbReference>
<organism evidence="2 3">
    <name type="scientific">Massilia niabensis</name>
    <dbReference type="NCBI Taxonomy" id="544910"/>
    <lineage>
        <taxon>Bacteria</taxon>
        <taxon>Pseudomonadati</taxon>
        <taxon>Pseudomonadota</taxon>
        <taxon>Betaproteobacteria</taxon>
        <taxon>Burkholderiales</taxon>
        <taxon>Oxalobacteraceae</taxon>
        <taxon>Telluria group</taxon>
        <taxon>Massilia</taxon>
    </lineage>
</organism>
<comment type="caution">
    <text evidence="2">The sequence shown here is derived from an EMBL/GenBank/DDBJ whole genome shotgun (WGS) entry which is preliminary data.</text>
</comment>
<reference evidence="3" key="1">
    <citation type="journal article" date="2019" name="Int. J. Syst. Evol. Microbiol.">
        <title>The Global Catalogue of Microorganisms (GCM) 10K type strain sequencing project: providing services to taxonomists for standard genome sequencing and annotation.</title>
        <authorList>
            <consortium name="The Broad Institute Genomics Platform"/>
            <consortium name="The Broad Institute Genome Sequencing Center for Infectious Disease"/>
            <person name="Wu L."/>
            <person name="Ma J."/>
        </authorList>
    </citation>
    <scope>NUCLEOTIDE SEQUENCE [LARGE SCALE GENOMIC DNA]</scope>
    <source>
        <strain evidence="3">KACC 12649</strain>
    </source>
</reference>
<gene>
    <name evidence="2" type="ORF">ACFPN5_25105</name>
</gene>
<dbReference type="PANTHER" id="PTHR43459:SF3">
    <property type="entry name" value="ENOYL-COA HYDRATASE ECHA15 (ENOYL HYDRASE) (UNSATURATED ACYL-COA HYDRATASE) (CROTONASE)-RELATED"/>
    <property type="match status" value="1"/>
</dbReference>
<evidence type="ECO:0000256" key="1">
    <source>
        <dbReference type="ARBA" id="ARBA00005254"/>
    </source>
</evidence>
<dbReference type="CDD" id="cd06558">
    <property type="entry name" value="crotonase-like"/>
    <property type="match status" value="1"/>
</dbReference>
<dbReference type="EMBL" id="JBHSMU010000019">
    <property type="protein sequence ID" value="MFC5463098.1"/>
    <property type="molecule type" value="Genomic_DNA"/>
</dbReference>
<dbReference type="Pfam" id="PF00378">
    <property type="entry name" value="ECH_1"/>
    <property type="match status" value="1"/>
</dbReference>
<evidence type="ECO:0000313" key="3">
    <source>
        <dbReference type="Proteomes" id="UP001596050"/>
    </source>
</evidence>
<dbReference type="InterPro" id="IPR001753">
    <property type="entry name" value="Enoyl-CoA_hydra/iso"/>
</dbReference>
<dbReference type="InterPro" id="IPR014748">
    <property type="entry name" value="Enoyl-CoA_hydra_C"/>
</dbReference>
<comment type="similarity">
    <text evidence="1">Belongs to the enoyl-CoA hydratase/isomerase family.</text>
</comment>
<keyword evidence="3" id="KW-1185">Reference proteome</keyword>
<dbReference type="Gene3D" id="3.90.226.10">
    <property type="entry name" value="2-enoyl-CoA Hydratase, Chain A, domain 1"/>
    <property type="match status" value="1"/>
</dbReference>
<dbReference type="SUPFAM" id="SSF52096">
    <property type="entry name" value="ClpP/crotonase"/>
    <property type="match status" value="1"/>
</dbReference>
<dbReference type="Proteomes" id="UP001596050">
    <property type="component" value="Unassembled WGS sequence"/>
</dbReference>
<accession>A0ABW0LBL3</accession>
<dbReference type="Gene3D" id="1.10.12.10">
    <property type="entry name" value="Lyase 2-enoyl-coa Hydratase, Chain A, domain 2"/>
    <property type="match status" value="1"/>
</dbReference>
<dbReference type="InterPro" id="IPR029045">
    <property type="entry name" value="ClpP/crotonase-like_dom_sf"/>
</dbReference>
<sequence length="262" mass="28462">MYEKYEFLKFEYRGKCLLVTMDNPPVNAAHVALHNELSEVFYEVERDERCELVVLTGAGKAFSAGGDLAGMLKSNEDPKHAASMIVRTPHIVRSMLAMSKPVIARVNGHAMGMGATLALLSDVVFMAEGAKFADPHVNVGLSAGDGGALLWPLMIGYARARHYLLTGEAIDAAEAAAMGLIHKAVPAEQLDEAVWAYADRLLALPGMALRITKRSINMELRKLAEATIDAHAGLEHLTLASSDHREAVLAFMEKRPPVFRGE</sequence>
<name>A0ABW0LBL3_9BURK</name>
<evidence type="ECO:0000313" key="2">
    <source>
        <dbReference type="EMBL" id="MFC5463098.1"/>
    </source>
</evidence>
<proteinExistence type="inferred from homology"/>
<dbReference type="RefSeq" id="WP_379786578.1">
    <property type="nucleotide sequence ID" value="NZ_JBHSMU010000019.1"/>
</dbReference>
<protein>
    <submittedName>
        <fullName evidence="2">Enoyl-CoA hydratase/isomerase family protein</fullName>
    </submittedName>
</protein>